<keyword evidence="2" id="KW-1185">Reference proteome</keyword>
<evidence type="ECO:0000313" key="2">
    <source>
        <dbReference type="Proteomes" id="UP000789759"/>
    </source>
</evidence>
<sequence>MKGKKPITYNDKLYGNNYQIMKIKKKKVIPNNNKPRKNKLECRKCEHQDESFHYISDRLERIEKMINEYSDNIDKF</sequence>
<evidence type="ECO:0000313" key="1">
    <source>
        <dbReference type="EMBL" id="CAG8827591.1"/>
    </source>
</evidence>
<accession>A0A9N9KF81</accession>
<name>A0A9N9KF81_9GLOM</name>
<comment type="caution">
    <text evidence="1">The sequence shown here is derived from an EMBL/GenBank/DDBJ whole genome shotgun (WGS) entry which is preliminary data.</text>
</comment>
<dbReference type="AlphaFoldDB" id="A0A9N9KF81"/>
<gene>
    <name evidence="1" type="ORF">CPELLU_LOCUS20317</name>
</gene>
<organism evidence="1 2">
    <name type="scientific">Cetraspora pellucida</name>
    <dbReference type="NCBI Taxonomy" id="1433469"/>
    <lineage>
        <taxon>Eukaryota</taxon>
        <taxon>Fungi</taxon>
        <taxon>Fungi incertae sedis</taxon>
        <taxon>Mucoromycota</taxon>
        <taxon>Glomeromycotina</taxon>
        <taxon>Glomeromycetes</taxon>
        <taxon>Diversisporales</taxon>
        <taxon>Gigasporaceae</taxon>
        <taxon>Cetraspora</taxon>
    </lineage>
</organism>
<dbReference type="Proteomes" id="UP000789759">
    <property type="component" value="Unassembled WGS sequence"/>
</dbReference>
<protein>
    <submittedName>
        <fullName evidence="1">10455_t:CDS:1</fullName>
    </submittedName>
</protein>
<dbReference type="EMBL" id="CAJVQA010059255">
    <property type="protein sequence ID" value="CAG8827591.1"/>
    <property type="molecule type" value="Genomic_DNA"/>
</dbReference>
<feature type="non-terminal residue" evidence="1">
    <location>
        <position position="76"/>
    </location>
</feature>
<reference evidence="1" key="1">
    <citation type="submission" date="2021-06" db="EMBL/GenBank/DDBJ databases">
        <authorList>
            <person name="Kallberg Y."/>
            <person name="Tangrot J."/>
            <person name="Rosling A."/>
        </authorList>
    </citation>
    <scope>NUCLEOTIDE SEQUENCE</scope>
    <source>
        <strain evidence="1">FL966</strain>
    </source>
</reference>
<proteinExistence type="predicted"/>